<dbReference type="Proteomes" id="UP000016922">
    <property type="component" value="Unassembled WGS sequence"/>
</dbReference>
<dbReference type="KEGG" id="glz:GLAREA_10788"/>
<dbReference type="HOGENOM" id="CLU_051035_0_0_1"/>
<proteinExistence type="predicted"/>
<dbReference type="InterPro" id="IPR029130">
    <property type="entry name" value="Acid_ceramidase_N"/>
</dbReference>
<dbReference type="OrthoDB" id="5273684at2759"/>
<feature type="compositionally biased region" description="Acidic residues" evidence="2">
    <location>
        <begin position="394"/>
        <end position="419"/>
    </location>
</feature>
<dbReference type="STRING" id="1116229.S3D9C8"/>
<dbReference type="GO" id="GO:0017040">
    <property type="term" value="F:N-acylsphingosine amidohydrolase activity"/>
    <property type="evidence" value="ECO:0007669"/>
    <property type="project" value="UniProtKB-EC"/>
</dbReference>
<protein>
    <recommendedName>
        <fullName evidence="1">ceramidase</fullName>
        <ecNumber evidence="1">3.5.1.23</ecNumber>
    </recommendedName>
</protein>
<dbReference type="Pfam" id="PF15508">
    <property type="entry name" value="NAAA-beta"/>
    <property type="match status" value="1"/>
</dbReference>
<dbReference type="GeneID" id="19469833"/>
<evidence type="ECO:0000313" key="5">
    <source>
        <dbReference type="Proteomes" id="UP000016922"/>
    </source>
</evidence>
<dbReference type="EMBL" id="KE145355">
    <property type="protein sequence ID" value="EPE35092.1"/>
    <property type="molecule type" value="Genomic_DNA"/>
</dbReference>
<dbReference type="eggNOG" id="ENOG502REHN">
    <property type="taxonomic scope" value="Eukaryota"/>
</dbReference>
<name>S3D9C8_GLAL2</name>
<evidence type="ECO:0000313" key="4">
    <source>
        <dbReference type="EMBL" id="EPE35092.1"/>
    </source>
</evidence>
<keyword evidence="5" id="KW-1185">Reference proteome</keyword>
<dbReference type="PANTHER" id="PTHR28583">
    <property type="entry name" value="ACID AMIDASE"/>
    <property type="match status" value="1"/>
</dbReference>
<feature type="compositionally biased region" description="Basic and acidic residues" evidence="2">
    <location>
        <begin position="420"/>
        <end position="438"/>
    </location>
</feature>
<feature type="domain" description="Acid ceramidase N-terminal" evidence="3">
    <location>
        <begin position="14"/>
        <end position="73"/>
    </location>
</feature>
<accession>S3D9C8</accession>
<sequence>MDLYIEASTPTETGPIPTYTIDLDLPSRQRYVQLATDFGPKMRALVPLLDEVLEWLLPFKALRLLFKYLASILLRRVHSEEETEELRGMCDVTGVDMFVFVAVNVLLDSMLGCTSGAVLVEEDGPRPPTMMHFRTLDWGMDGLRNLLVTLEFVRSKSPEPKKVIARSITYAGFVGVLTGVRKDLSVSFNFRGVHRCSSARLRYHQLLVLLGFRPSIASYLRKTMFPEDPSVTLATISSGLQKITSSPCYIILCSGTQTDVIERDLVTSRIRSDDQFIVHTNHDETIPSVSVSSMDVIKPEALYVVAALKEFMEDSKHRAVCFADRWAALKGLRENAISQVENDSKPKENKISMSIELLVEWVKTYPTMNECSHFGCILDPSTGTVKMLEREGFGDPEDVTDEDSEDDEDENEDEDEDQDQDRVEKENADEVVDERKGDDDEYVDESEGKDQD</sequence>
<dbReference type="AlphaFoldDB" id="S3D9C8"/>
<organism evidence="4 5">
    <name type="scientific">Glarea lozoyensis (strain ATCC 20868 / MF5171)</name>
    <dbReference type="NCBI Taxonomy" id="1116229"/>
    <lineage>
        <taxon>Eukaryota</taxon>
        <taxon>Fungi</taxon>
        <taxon>Dikarya</taxon>
        <taxon>Ascomycota</taxon>
        <taxon>Pezizomycotina</taxon>
        <taxon>Leotiomycetes</taxon>
        <taxon>Helotiales</taxon>
        <taxon>Helotiaceae</taxon>
        <taxon>Glarea</taxon>
    </lineage>
</organism>
<dbReference type="PANTHER" id="PTHR28583:SF1">
    <property type="entry name" value="ACID CERAMIDASE"/>
    <property type="match status" value="1"/>
</dbReference>
<evidence type="ECO:0000256" key="1">
    <source>
        <dbReference type="ARBA" id="ARBA00011891"/>
    </source>
</evidence>
<evidence type="ECO:0000259" key="3">
    <source>
        <dbReference type="Pfam" id="PF15508"/>
    </source>
</evidence>
<feature type="region of interest" description="Disordered" evidence="2">
    <location>
        <begin position="391"/>
        <end position="452"/>
    </location>
</feature>
<dbReference type="RefSeq" id="XP_008078079.1">
    <property type="nucleotide sequence ID" value="XM_008079888.1"/>
</dbReference>
<evidence type="ECO:0000256" key="2">
    <source>
        <dbReference type="SAM" id="MobiDB-lite"/>
    </source>
</evidence>
<gene>
    <name evidence="4" type="ORF">GLAREA_10788</name>
</gene>
<dbReference type="EC" id="3.5.1.23" evidence="1"/>
<reference evidence="4 5" key="1">
    <citation type="journal article" date="2013" name="BMC Genomics">
        <title>Genomics-driven discovery of the pneumocandin biosynthetic gene cluster in the fungus Glarea lozoyensis.</title>
        <authorList>
            <person name="Chen L."/>
            <person name="Yue Q."/>
            <person name="Zhang X."/>
            <person name="Xiang M."/>
            <person name="Wang C."/>
            <person name="Li S."/>
            <person name="Che Y."/>
            <person name="Ortiz-Lopez F.J."/>
            <person name="Bills G.F."/>
            <person name="Liu X."/>
            <person name="An Z."/>
        </authorList>
    </citation>
    <scope>NUCLEOTIDE SEQUENCE [LARGE SCALE GENOMIC DNA]</scope>
    <source>
        <strain evidence="5">ATCC 20868 / MF5171</strain>
    </source>
</reference>
<dbReference type="OMA" id="MMHFRTL"/>